<evidence type="ECO:0000256" key="2">
    <source>
        <dbReference type="ARBA" id="ARBA00022475"/>
    </source>
</evidence>
<organism evidence="6 7">
    <name type="scientific">Odoribacter splanchnicus</name>
    <dbReference type="NCBI Taxonomy" id="28118"/>
    <lineage>
        <taxon>Bacteria</taxon>
        <taxon>Pseudomonadati</taxon>
        <taxon>Bacteroidota</taxon>
        <taxon>Bacteroidia</taxon>
        <taxon>Bacteroidales</taxon>
        <taxon>Odoribacteraceae</taxon>
        <taxon>Odoribacter</taxon>
    </lineage>
</organism>
<keyword evidence="2" id="KW-1003">Cell membrane</keyword>
<keyword evidence="5" id="KW-0472">Membrane</keyword>
<evidence type="ECO:0000313" key="6">
    <source>
        <dbReference type="EMBL" id="RGV19350.1"/>
    </source>
</evidence>
<gene>
    <name evidence="6" type="ORF">DWW24_18495</name>
</gene>
<keyword evidence="4" id="KW-1133">Transmembrane helix</keyword>
<dbReference type="GO" id="GO:0005886">
    <property type="term" value="C:plasma membrane"/>
    <property type="evidence" value="ECO:0007669"/>
    <property type="project" value="UniProtKB-SubCell"/>
</dbReference>
<dbReference type="GeneID" id="61274203"/>
<sequence length="513" mass="58022">MKPSTRIIFNTSIQYVRTVISVLVTLYTARLILDALGVEDYGIYSLVGGIVAMLSFVQTSLTSTTQRYLSFHQGKGDFFMQHKIFNNSIVTQLIISVTLISGLCILQPFIFNGFLNIPADRVNAAIWVYYCMLFTLFFTMQSTPYLAVLIAHENIFYATIVQLTYSFLKIPIALILYAIPVERLKYYAILLVIVQAANYFMYLIYCKRKYKETKNIHLFSLDKQIFKQMFSFMGWSVYSTGCIVGRTQGIAILLNRFFGTVVNAAYGIAWQVSGQLNFLSSSIQNATKPQLIRAEGANDRKKMFRLAEITSKFSFLLLAFISIPAIMEMDDLLSIWLKEVPENTVVFCQFIVLTNLADQLTIGLAYANEAIGKIRNYSLVVNSIKLLSLPAAFLFLHYGAEVIAVMYCILGIELLCALTRLPFLKFTGGLSIKEFSKRVFLPIIPPFCLTVILCYYYSSIFSSTWSFVGNFIISAITMGISSYFFSLCKDEKEILQRISGIALQKVKSINSIL</sequence>
<dbReference type="PANTHER" id="PTHR30250:SF26">
    <property type="entry name" value="PSMA PROTEIN"/>
    <property type="match status" value="1"/>
</dbReference>
<evidence type="ECO:0000256" key="4">
    <source>
        <dbReference type="ARBA" id="ARBA00022989"/>
    </source>
</evidence>
<evidence type="ECO:0000256" key="1">
    <source>
        <dbReference type="ARBA" id="ARBA00004651"/>
    </source>
</evidence>
<evidence type="ECO:0000256" key="5">
    <source>
        <dbReference type="ARBA" id="ARBA00023136"/>
    </source>
</evidence>
<dbReference type="InterPro" id="IPR050833">
    <property type="entry name" value="Poly_Biosynth_Transport"/>
</dbReference>
<accession>A0A412W5Q8</accession>
<dbReference type="Proteomes" id="UP000283426">
    <property type="component" value="Unassembled WGS sequence"/>
</dbReference>
<dbReference type="AlphaFoldDB" id="A0A412W5Q8"/>
<dbReference type="EMBL" id="QRYW01000051">
    <property type="protein sequence ID" value="RGV19350.1"/>
    <property type="molecule type" value="Genomic_DNA"/>
</dbReference>
<comment type="caution">
    <text evidence="6">The sequence shown here is derived from an EMBL/GenBank/DDBJ whole genome shotgun (WGS) entry which is preliminary data.</text>
</comment>
<comment type="subcellular location">
    <subcellularLocation>
        <location evidence="1">Cell membrane</location>
        <topology evidence="1">Multi-pass membrane protein</topology>
    </subcellularLocation>
</comment>
<keyword evidence="3" id="KW-0812">Transmembrane</keyword>
<reference evidence="6 7" key="1">
    <citation type="submission" date="2018-08" db="EMBL/GenBank/DDBJ databases">
        <title>A genome reference for cultivated species of the human gut microbiota.</title>
        <authorList>
            <person name="Zou Y."/>
            <person name="Xue W."/>
            <person name="Luo G."/>
        </authorList>
    </citation>
    <scope>NUCLEOTIDE SEQUENCE [LARGE SCALE GENOMIC DNA]</scope>
    <source>
        <strain evidence="6 7">AF14-6AC</strain>
    </source>
</reference>
<evidence type="ECO:0000313" key="7">
    <source>
        <dbReference type="Proteomes" id="UP000283426"/>
    </source>
</evidence>
<protein>
    <recommendedName>
        <fullName evidence="8">Polysaccharide biosynthesis protein</fullName>
    </recommendedName>
</protein>
<evidence type="ECO:0008006" key="8">
    <source>
        <dbReference type="Google" id="ProtNLM"/>
    </source>
</evidence>
<dbReference type="RefSeq" id="WP_013611257.1">
    <property type="nucleotide sequence ID" value="NZ_JABWDG010000056.1"/>
</dbReference>
<dbReference type="OMA" id="LNMFFGP"/>
<evidence type="ECO:0000256" key="3">
    <source>
        <dbReference type="ARBA" id="ARBA00022692"/>
    </source>
</evidence>
<proteinExistence type="predicted"/>
<dbReference type="PANTHER" id="PTHR30250">
    <property type="entry name" value="PST FAMILY PREDICTED COLANIC ACID TRANSPORTER"/>
    <property type="match status" value="1"/>
</dbReference>
<name>A0A412W5Q8_9BACT</name>